<dbReference type="AlphaFoldDB" id="A0A392N696"/>
<evidence type="ECO:0000313" key="3">
    <source>
        <dbReference type="Proteomes" id="UP000265520"/>
    </source>
</evidence>
<dbReference type="EMBL" id="LXQA010029565">
    <property type="protein sequence ID" value="MCH95326.1"/>
    <property type="molecule type" value="Genomic_DNA"/>
</dbReference>
<proteinExistence type="predicted"/>
<organism evidence="2 3">
    <name type="scientific">Trifolium medium</name>
    <dbReference type="NCBI Taxonomy" id="97028"/>
    <lineage>
        <taxon>Eukaryota</taxon>
        <taxon>Viridiplantae</taxon>
        <taxon>Streptophyta</taxon>
        <taxon>Embryophyta</taxon>
        <taxon>Tracheophyta</taxon>
        <taxon>Spermatophyta</taxon>
        <taxon>Magnoliopsida</taxon>
        <taxon>eudicotyledons</taxon>
        <taxon>Gunneridae</taxon>
        <taxon>Pentapetalae</taxon>
        <taxon>rosids</taxon>
        <taxon>fabids</taxon>
        <taxon>Fabales</taxon>
        <taxon>Fabaceae</taxon>
        <taxon>Papilionoideae</taxon>
        <taxon>50 kb inversion clade</taxon>
        <taxon>NPAAA clade</taxon>
        <taxon>Hologalegina</taxon>
        <taxon>IRL clade</taxon>
        <taxon>Trifolieae</taxon>
        <taxon>Trifolium</taxon>
    </lineage>
</organism>
<name>A0A392N696_9FABA</name>
<dbReference type="Proteomes" id="UP000265520">
    <property type="component" value="Unassembled WGS sequence"/>
</dbReference>
<keyword evidence="3" id="KW-1185">Reference proteome</keyword>
<evidence type="ECO:0000313" key="2">
    <source>
        <dbReference type="EMBL" id="MCH95326.1"/>
    </source>
</evidence>
<reference evidence="2 3" key="1">
    <citation type="journal article" date="2018" name="Front. Plant Sci.">
        <title>Red Clover (Trifolium pratense) and Zigzag Clover (T. medium) - A Picture of Genomic Similarities and Differences.</title>
        <authorList>
            <person name="Dluhosova J."/>
            <person name="Istvanek J."/>
            <person name="Nedelnik J."/>
            <person name="Repkova J."/>
        </authorList>
    </citation>
    <scope>NUCLEOTIDE SEQUENCE [LARGE SCALE GENOMIC DNA]</scope>
    <source>
        <strain evidence="3">cv. 10/8</strain>
        <tissue evidence="2">Leaf</tissue>
    </source>
</reference>
<feature type="non-terminal residue" evidence="2">
    <location>
        <position position="1"/>
    </location>
</feature>
<evidence type="ECO:0000256" key="1">
    <source>
        <dbReference type="SAM" id="MobiDB-lite"/>
    </source>
</evidence>
<protein>
    <submittedName>
        <fullName evidence="2">Uncharacterized protein</fullName>
    </submittedName>
</protein>
<comment type="caution">
    <text evidence="2">The sequence shown here is derived from an EMBL/GenBank/DDBJ whole genome shotgun (WGS) entry which is preliminary data.</text>
</comment>
<sequence length="158" mass="17825">NRIVGLPPPFYLSCFISGLKPAIRREVQAFQPLSLTQAISLAKLQEEKTLDHRPHPQFSKQPSTSTQPNQSFKPTLTVGPPKATPTKRLTPTELQARREKGLCYNCDKKFVTGHRYKRQFNLLIVQPDEDFMEDDTSILTLTACDPKPINSPTPEPDP</sequence>
<feature type="region of interest" description="Disordered" evidence="1">
    <location>
        <begin position="50"/>
        <end position="93"/>
    </location>
</feature>
<accession>A0A392N696</accession>
<feature type="compositionally biased region" description="Polar residues" evidence="1">
    <location>
        <begin position="58"/>
        <end position="74"/>
    </location>
</feature>